<feature type="transmembrane region" description="Helical" evidence="6">
    <location>
        <begin position="166"/>
        <end position="187"/>
    </location>
</feature>
<keyword evidence="3 6" id="KW-0812">Transmembrane</keyword>
<feature type="transmembrane region" description="Helical" evidence="6">
    <location>
        <begin position="21"/>
        <end position="39"/>
    </location>
</feature>
<evidence type="ECO:0000313" key="7">
    <source>
        <dbReference type="EMBL" id="MFC4426418.1"/>
    </source>
</evidence>
<evidence type="ECO:0000256" key="3">
    <source>
        <dbReference type="ARBA" id="ARBA00022692"/>
    </source>
</evidence>
<evidence type="ECO:0000256" key="1">
    <source>
        <dbReference type="ARBA" id="ARBA00004651"/>
    </source>
</evidence>
<name>A0ABV8XRG0_9DEIO</name>
<protein>
    <submittedName>
        <fullName evidence="7">ABC transporter permease</fullName>
    </submittedName>
</protein>
<dbReference type="PANTHER" id="PTHR32196">
    <property type="entry name" value="ABC TRANSPORTER PERMEASE PROTEIN YPHD-RELATED-RELATED"/>
    <property type="match status" value="1"/>
</dbReference>
<feature type="transmembrane region" description="Helical" evidence="6">
    <location>
        <begin position="272"/>
        <end position="290"/>
    </location>
</feature>
<accession>A0ABV8XRG0</accession>
<dbReference type="PANTHER" id="PTHR32196:SF72">
    <property type="entry name" value="RIBOSE IMPORT PERMEASE PROTEIN RBSC"/>
    <property type="match status" value="1"/>
</dbReference>
<proteinExistence type="predicted"/>
<gene>
    <name evidence="7" type="ORF">ACFOZ9_09355</name>
</gene>
<feature type="transmembrane region" description="Helical" evidence="6">
    <location>
        <begin position="217"/>
        <end position="241"/>
    </location>
</feature>
<sequence length="329" mass="34294">MTTTPAARVTPHLRTAQLLQQYGVLVALALLLLFGALRYEGFLTPYNVFTVLGYNSMFGLIALGMTFVIMTGGIDLSVGSVAAFASVVAALLSPYGLWPALLGAVAAATLLGLINGLVIAYLNILPFITTLAMLLAARGLALMLANNQSVSADFDHGFTAFGQGNIGGVPFTAIVLFVAFALGMVVLRLTRFGRHVLAIGGNEEASRLMGLPVRRTLVWVYVLSGALAGLAGVILASQFGAGQPTEGLGWELTAIAAVVVGGTLLTGGSGSVGSTLVGVLLLGIIFNILNFENGRGTISLSAYWQSVIRGAFLLIVVILQNRLTRNRQA</sequence>
<feature type="transmembrane region" description="Helical" evidence="6">
    <location>
        <begin position="76"/>
        <end position="95"/>
    </location>
</feature>
<dbReference type="RefSeq" id="WP_380038861.1">
    <property type="nucleotide sequence ID" value="NZ_JBHSEH010000009.1"/>
</dbReference>
<comment type="caution">
    <text evidence="7">The sequence shown here is derived from an EMBL/GenBank/DDBJ whole genome shotgun (WGS) entry which is preliminary data.</text>
</comment>
<keyword evidence="4 6" id="KW-1133">Transmembrane helix</keyword>
<dbReference type="InterPro" id="IPR001851">
    <property type="entry name" value="ABC_transp_permease"/>
</dbReference>
<feature type="transmembrane region" description="Helical" evidence="6">
    <location>
        <begin position="247"/>
        <end position="265"/>
    </location>
</feature>
<comment type="subcellular location">
    <subcellularLocation>
        <location evidence="1">Cell membrane</location>
        <topology evidence="1">Multi-pass membrane protein</topology>
    </subcellularLocation>
</comment>
<keyword evidence="5 6" id="KW-0472">Membrane</keyword>
<feature type="transmembrane region" description="Helical" evidence="6">
    <location>
        <begin position="101"/>
        <end position="122"/>
    </location>
</feature>
<dbReference type="Pfam" id="PF02653">
    <property type="entry name" value="BPD_transp_2"/>
    <property type="match status" value="1"/>
</dbReference>
<feature type="transmembrane region" description="Helical" evidence="6">
    <location>
        <begin position="51"/>
        <end position="69"/>
    </location>
</feature>
<organism evidence="7 8">
    <name type="scientific">Deinococcus navajonensis</name>
    <dbReference type="NCBI Taxonomy" id="309884"/>
    <lineage>
        <taxon>Bacteria</taxon>
        <taxon>Thermotogati</taxon>
        <taxon>Deinococcota</taxon>
        <taxon>Deinococci</taxon>
        <taxon>Deinococcales</taxon>
        <taxon>Deinococcaceae</taxon>
        <taxon>Deinococcus</taxon>
    </lineage>
</organism>
<keyword evidence="2" id="KW-1003">Cell membrane</keyword>
<dbReference type="EMBL" id="JBHSEH010000009">
    <property type="protein sequence ID" value="MFC4426418.1"/>
    <property type="molecule type" value="Genomic_DNA"/>
</dbReference>
<evidence type="ECO:0000256" key="4">
    <source>
        <dbReference type="ARBA" id="ARBA00022989"/>
    </source>
</evidence>
<keyword evidence="8" id="KW-1185">Reference proteome</keyword>
<dbReference type="CDD" id="cd06579">
    <property type="entry name" value="TM_PBP1_transp_AraH_like"/>
    <property type="match status" value="1"/>
</dbReference>
<evidence type="ECO:0000313" key="8">
    <source>
        <dbReference type="Proteomes" id="UP001595998"/>
    </source>
</evidence>
<evidence type="ECO:0000256" key="6">
    <source>
        <dbReference type="SAM" id="Phobius"/>
    </source>
</evidence>
<feature type="transmembrane region" description="Helical" evidence="6">
    <location>
        <begin position="302"/>
        <end position="319"/>
    </location>
</feature>
<evidence type="ECO:0000256" key="5">
    <source>
        <dbReference type="ARBA" id="ARBA00023136"/>
    </source>
</evidence>
<reference evidence="8" key="1">
    <citation type="journal article" date="2019" name="Int. J. Syst. Evol. Microbiol.">
        <title>The Global Catalogue of Microorganisms (GCM) 10K type strain sequencing project: providing services to taxonomists for standard genome sequencing and annotation.</title>
        <authorList>
            <consortium name="The Broad Institute Genomics Platform"/>
            <consortium name="The Broad Institute Genome Sequencing Center for Infectious Disease"/>
            <person name="Wu L."/>
            <person name="Ma J."/>
        </authorList>
    </citation>
    <scope>NUCLEOTIDE SEQUENCE [LARGE SCALE GENOMIC DNA]</scope>
    <source>
        <strain evidence="8">CCUG 56029</strain>
    </source>
</reference>
<evidence type="ECO:0000256" key="2">
    <source>
        <dbReference type="ARBA" id="ARBA00022475"/>
    </source>
</evidence>
<dbReference type="Proteomes" id="UP001595998">
    <property type="component" value="Unassembled WGS sequence"/>
</dbReference>